<accession>A0A841FK55</accession>
<proteinExistence type="predicted"/>
<gene>
    <name evidence="2" type="ORF">HNR73_001377</name>
</gene>
<dbReference type="Pfam" id="PF02464">
    <property type="entry name" value="CinA"/>
    <property type="match status" value="1"/>
</dbReference>
<sequence>MSTTAVVETLLARAQTVAAAESLTGGLVASAFVTTPGASKVFRGGVVAYDADIKIRVVGVPAETIEEHGVVSPETAAALASGVRSLLGTDWGVGTTGVAGPEPHGGHEPGTVCLAVAGPGDRMRTETLVFTGSREDVRRHAVDAALRLLIGELAATGGKGAC</sequence>
<dbReference type="InterPro" id="IPR036653">
    <property type="entry name" value="CinA-like_C"/>
</dbReference>
<organism evidence="2 3">
    <name type="scientific">Phytomonospora endophytica</name>
    <dbReference type="NCBI Taxonomy" id="714109"/>
    <lineage>
        <taxon>Bacteria</taxon>
        <taxon>Bacillati</taxon>
        <taxon>Actinomycetota</taxon>
        <taxon>Actinomycetes</taxon>
        <taxon>Micromonosporales</taxon>
        <taxon>Micromonosporaceae</taxon>
        <taxon>Phytomonospora</taxon>
    </lineage>
</organism>
<reference evidence="2 3" key="1">
    <citation type="submission" date="2020-08" db="EMBL/GenBank/DDBJ databases">
        <title>Genomic Encyclopedia of Type Strains, Phase IV (KMG-IV): sequencing the most valuable type-strain genomes for metagenomic binning, comparative biology and taxonomic classification.</title>
        <authorList>
            <person name="Goeker M."/>
        </authorList>
    </citation>
    <scope>NUCLEOTIDE SEQUENCE [LARGE SCALE GENOMIC DNA]</scope>
    <source>
        <strain evidence="2 3">YIM 65646</strain>
    </source>
</reference>
<dbReference type="Proteomes" id="UP000548476">
    <property type="component" value="Unassembled WGS sequence"/>
</dbReference>
<dbReference type="RefSeq" id="WP_184786434.1">
    <property type="nucleotide sequence ID" value="NZ_BONT01000014.1"/>
</dbReference>
<dbReference type="AlphaFoldDB" id="A0A841FK55"/>
<evidence type="ECO:0000259" key="1">
    <source>
        <dbReference type="Pfam" id="PF02464"/>
    </source>
</evidence>
<feature type="domain" description="CinA C-terminal" evidence="1">
    <location>
        <begin position="4"/>
        <end position="150"/>
    </location>
</feature>
<dbReference type="SUPFAM" id="SSF142433">
    <property type="entry name" value="CinA-like"/>
    <property type="match status" value="1"/>
</dbReference>
<dbReference type="NCBIfam" id="TIGR00199">
    <property type="entry name" value="PncC_domain"/>
    <property type="match status" value="1"/>
</dbReference>
<comment type="caution">
    <text evidence="2">The sequence shown here is derived from an EMBL/GenBank/DDBJ whole genome shotgun (WGS) entry which is preliminary data.</text>
</comment>
<dbReference type="EMBL" id="JACHGT010000003">
    <property type="protein sequence ID" value="MBB6033527.1"/>
    <property type="molecule type" value="Genomic_DNA"/>
</dbReference>
<keyword evidence="3" id="KW-1185">Reference proteome</keyword>
<dbReference type="Gene3D" id="3.90.950.20">
    <property type="entry name" value="CinA-like"/>
    <property type="match status" value="1"/>
</dbReference>
<dbReference type="InterPro" id="IPR008136">
    <property type="entry name" value="CinA_C"/>
</dbReference>
<evidence type="ECO:0000313" key="2">
    <source>
        <dbReference type="EMBL" id="MBB6033527.1"/>
    </source>
</evidence>
<evidence type="ECO:0000313" key="3">
    <source>
        <dbReference type="Proteomes" id="UP000548476"/>
    </source>
</evidence>
<dbReference type="GO" id="GO:0019159">
    <property type="term" value="F:nicotinamide-nucleotide amidase activity"/>
    <property type="evidence" value="ECO:0007669"/>
    <property type="project" value="UniProtKB-EC"/>
</dbReference>
<keyword evidence="2" id="KW-0378">Hydrolase</keyword>
<dbReference type="EC" id="3.5.1.42" evidence="2"/>
<protein>
    <submittedName>
        <fullName evidence="2">Nicotinamide-nucleotide amidase</fullName>
        <ecNumber evidence="2">3.5.1.42</ecNumber>
    </submittedName>
</protein>
<name>A0A841FK55_9ACTN</name>